<protein>
    <recommendedName>
        <fullName evidence="3">BTB domain-containing protein</fullName>
    </recommendedName>
</protein>
<accession>A0A699ZQ64</accession>
<sequence>MALPADIAALATHPLNERGAGLVLQCDDGELAVMRDMFEVVSPFFGQLLSSTEERVVKVNGTTREQWLLLLSQLYPLVPRPELTPEQLGKVLPVAHKVALT</sequence>
<proteinExistence type="predicted"/>
<evidence type="ECO:0008006" key="3">
    <source>
        <dbReference type="Google" id="ProtNLM"/>
    </source>
</evidence>
<organism evidence="1 2">
    <name type="scientific">Haematococcus lacustris</name>
    <name type="common">Green alga</name>
    <name type="synonym">Haematococcus pluvialis</name>
    <dbReference type="NCBI Taxonomy" id="44745"/>
    <lineage>
        <taxon>Eukaryota</taxon>
        <taxon>Viridiplantae</taxon>
        <taxon>Chlorophyta</taxon>
        <taxon>core chlorophytes</taxon>
        <taxon>Chlorophyceae</taxon>
        <taxon>CS clade</taxon>
        <taxon>Chlamydomonadales</taxon>
        <taxon>Haematococcaceae</taxon>
        <taxon>Haematococcus</taxon>
    </lineage>
</organism>
<dbReference type="Proteomes" id="UP000485058">
    <property type="component" value="Unassembled WGS sequence"/>
</dbReference>
<evidence type="ECO:0000313" key="2">
    <source>
        <dbReference type="Proteomes" id="UP000485058"/>
    </source>
</evidence>
<keyword evidence="2" id="KW-1185">Reference proteome</keyword>
<feature type="non-terminal residue" evidence="1">
    <location>
        <position position="1"/>
    </location>
</feature>
<evidence type="ECO:0000313" key="1">
    <source>
        <dbReference type="EMBL" id="GFH18042.1"/>
    </source>
</evidence>
<reference evidence="1 2" key="1">
    <citation type="submission" date="2020-02" db="EMBL/GenBank/DDBJ databases">
        <title>Draft genome sequence of Haematococcus lacustris strain NIES-144.</title>
        <authorList>
            <person name="Morimoto D."/>
            <person name="Nakagawa S."/>
            <person name="Yoshida T."/>
            <person name="Sawayama S."/>
        </authorList>
    </citation>
    <scope>NUCLEOTIDE SEQUENCE [LARGE SCALE GENOMIC DNA]</scope>
    <source>
        <strain evidence="1 2">NIES-144</strain>
    </source>
</reference>
<gene>
    <name evidence="1" type="ORF">HaLaN_14778</name>
</gene>
<dbReference type="EMBL" id="BLLF01001241">
    <property type="protein sequence ID" value="GFH18042.1"/>
    <property type="molecule type" value="Genomic_DNA"/>
</dbReference>
<comment type="caution">
    <text evidence="1">The sequence shown here is derived from an EMBL/GenBank/DDBJ whole genome shotgun (WGS) entry which is preliminary data.</text>
</comment>
<dbReference type="AlphaFoldDB" id="A0A699ZQ64"/>
<name>A0A699ZQ64_HAELA</name>